<protein>
    <recommendedName>
        <fullName evidence="4">Ribosomal protein L1</fullName>
    </recommendedName>
</protein>
<feature type="region of interest" description="Disordered" evidence="1">
    <location>
        <begin position="364"/>
        <end position="450"/>
    </location>
</feature>
<dbReference type="InterPro" id="IPR050257">
    <property type="entry name" value="eL8/uL1-like"/>
</dbReference>
<dbReference type="EMBL" id="JAVXUP010000089">
    <property type="protein sequence ID" value="KAK3038794.1"/>
    <property type="molecule type" value="Genomic_DNA"/>
</dbReference>
<dbReference type="CDD" id="cd00403">
    <property type="entry name" value="Ribosomal_L1"/>
    <property type="match status" value="1"/>
</dbReference>
<feature type="compositionally biased region" description="Basic residues" evidence="1">
    <location>
        <begin position="439"/>
        <end position="450"/>
    </location>
</feature>
<evidence type="ECO:0000313" key="2">
    <source>
        <dbReference type="EMBL" id="KAK3038794.1"/>
    </source>
</evidence>
<gene>
    <name evidence="2" type="ORF">RJ639_027381</name>
</gene>
<dbReference type="Proteomes" id="UP001188597">
    <property type="component" value="Unassembled WGS sequence"/>
</dbReference>
<reference evidence="2" key="1">
    <citation type="submission" date="2022-12" db="EMBL/GenBank/DDBJ databases">
        <title>Draft genome assemblies for two species of Escallonia (Escalloniales).</title>
        <authorList>
            <person name="Chanderbali A."/>
            <person name="Dervinis C."/>
            <person name="Anghel I."/>
            <person name="Soltis D."/>
            <person name="Soltis P."/>
            <person name="Zapata F."/>
        </authorList>
    </citation>
    <scope>NUCLEOTIDE SEQUENCE</scope>
    <source>
        <strain evidence="2">UCBG64.0493</strain>
        <tissue evidence="2">Leaf</tissue>
    </source>
</reference>
<organism evidence="2 3">
    <name type="scientific">Escallonia herrerae</name>
    <dbReference type="NCBI Taxonomy" id="1293975"/>
    <lineage>
        <taxon>Eukaryota</taxon>
        <taxon>Viridiplantae</taxon>
        <taxon>Streptophyta</taxon>
        <taxon>Embryophyta</taxon>
        <taxon>Tracheophyta</taxon>
        <taxon>Spermatophyta</taxon>
        <taxon>Magnoliopsida</taxon>
        <taxon>eudicotyledons</taxon>
        <taxon>Gunneridae</taxon>
        <taxon>Pentapetalae</taxon>
        <taxon>asterids</taxon>
        <taxon>campanulids</taxon>
        <taxon>Escalloniales</taxon>
        <taxon>Escalloniaceae</taxon>
        <taxon>Escallonia</taxon>
    </lineage>
</organism>
<dbReference type="Pfam" id="PF00687">
    <property type="entry name" value="Ribosomal_L1"/>
    <property type="match status" value="1"/>
</dbReference>
<evidence type="ECO:0008006" key="4">
    <source>
        <dbReference type="Google" id="ProtNLM"/>
    </source>
</evidence>
<dbReference type="SUPFAM" id="SSF56808">
    <property type="entry name" value="Ribosomal protein L1"/>
    <property type="match status" value="1"/>
</dbReference>
<dbReference type="InterPro" id="IPR016095">
    <property type="entry name" value="Ribosomal_uL1_3-a/b-sand"/>
</dbReference>
<sequence length="450" mass="49669">MLSDTPPSTSPAPPQPASRVTRATIESAVTALLHQKEAQSKTQKPQLLPQDEFLYLTLTLHKIPPEQISRRTNPYKIPLPHPLHQPSSAESCLIVDDRPNSGLTSAGAKEKIKTENIPVTKVLKLSKLKTDYKPFEAKRKLCSSYDLFFVDKRAVPLLPKLLGKEFFKKKKLPLLVDLTHKNWREQIERAGSACLLYLRGTCSVVKVGRLSMEVGEVVDNVLMGIDGVVGVVPGGWGGVRSVHLKLRASVALPVYQAVPEMKLKIRGIERSVEENGGGAVVEVKGEGKVGKRKRERGKKGRIHEVEYMDASVGDEEMRGNVDGEVENVENESDYDFGGVELVGKKRKGVKGRVLGELDGEEVAKVETGSDDEGEDVTKKKKRRERDSEKGEKRAKKMSKKVEEKTGGLTLEDAEESGGKKRKKKGDRGIMLKDAAGNAKVKRSKKKRSVD</sequence>
<dbReference type="AlphaFoldDB" id="A0AA88X548"/>
<dbReference type="InterPro" id="IPR023674">
    <property type="entry name" value="Ribosomal_uL1-like"/>
</dbReference>
<accession>A0AA88X548</accession>
<dbReference type="GO" id="GO:0003723">
    <property type="term" value="F:RNA binding"/>
    <property type="evidence" value="ECO:0007669"/>
    <property type="project" value="InterPro"/>
</dbReference>
<keyword evidence="3" id="KW-1185">Reference proteome</keyword>
<name>A0AA88X548_9ASTE</name>
<evidence type="ECO:0000256" key="1">
    <source>
        <dbReference type="SAM" id="MobiDB-lite"/>
    </source>
</evidence>
<dbReference type="PANTHER" id="PTHR23105">
    <property type="entry name" value="RIBOSOMAL PROTEIN L7AE FAMILY MEMBER"/>
    <property type="match status" value="1"/>
</dbReference>
<comment type="caution">
    <text evidence="2">The sequence shown here is derived from an EMBL/GenBank/DDBJ whole genome shotgun (WGS) entry which is preliminary data.</text>
</comment>
<proteinExistence type="predicted"/>
<dbReference type="InterPro" id="IPR028364">
    <property type="entry name" value="Ribosomal_uL1/biogenesis"/>
</dbReference>
<evidence type="ECO:0000313" key="3">
    <source>
        <dbReference type="Proteomes" id="UP001188597"/>
    </source>
</evidence>
<dbReference type="Gene3D" id="3.40.50.790">
    <property type="match status" value="1"/>
</dbReference>
<dbReference type="FunFam" id="3.40.50.790:FF:000012">
    <property type="entry name" value="Ribosomal protein L1p/L10e family"/>
    <property type="match status" value="1"/>
</dbReference>
<feature type="region of interest" description="Disordered" evidence="1">
    <location>
        <begin position="1"/>
        <end position="20"/>
    </location>
</feature>